<dbReference type="AlphaFoldDB" id="A0A0R1UD97"/>
<dbReference type="GO" id="GO:0005886">
    <property type="term" value="C:plasma membrane"/>
    <property type="evidence" value="ECO:0007669"/>
    <property type="project" value="UniProtKB-SubCell"/>
</dbReference>
<evidence type="ECO:0000256" key="5">
    <source>
        <dbReference type="ARBA" id="ARBA00023136"/>
    </source>
</evidence>
<keyword evidence="6 7" id="KW-0066">ATP synthesis</keyword>
<dbReference type="PATRIC" id="fig|1423763.3.peg.689"/>
<keyword evidence="3 7" id="KW-0375">Hydrogen ion transport</keyword>
<keyword evidence="9" id="KW-1185">Reference proteome</keyword>
<dbReference type="PANTHER" id="PTHR11910">
    <property type="entry name" value="ATP SYNTHASE DELTA CHAIN"/>
    <property type="match status" value="1"/>
</dbReference>
<keyword evidence="2 7" id="KW-0813">Transport</keyword>
<dbReference type="Pfam" id="PF00213">
    <property type="entry name" value="OSCP"/>
    <property type="match status" value="1"/>
</dbReference>
<dbReference type="EMBL" id="AZFM01000002">
    <property type="protein sequence ID" value="KRL91385.1"/>
    <property type="molecule type" value="Genomic_DNA"/>
</dbReference>
<keyword evidence="4 7" id="KW-0406">Ion transport</keyword>
<accession>A0A0R1UD97</accession>
<dbReference type="InterPro" id="IPR026015">
    <property type="entry name" value="ATP_synth_OSCP/delta_N_sf"/>
</dbReference>
<sequence>MALSREELAARYGTALFDYAQDMNVIDSVAEELNELKKAVKTTPSILNMLSDPIMNTKEKEAALAEISKVFSKEVQSFLNLLLEYNRFEYLVDIIDYYDHLYDQKKSIASGVATTAVKLDDDQLKRLSESFAKKYDLNEVRLENQVDPSILGGVILEVQDLVIDGSVKNRLKKIRAQLVDED</sequence>
<dbReference type="InterPro" id="IPR000711">
    <property type="entry name" value="ATPase_OSCP/dsu"/>
</dbReference>
<dbReference type="PRINTS" id="PR00125">
    <property type="entry name" value="ATPASEDELTA"/>
</dbReference>
<evidence type="ECO:0000256" key="4">
    <source>
        <dbReference type="ARBA" id="ARBA00023065"/>
    </source>
</evidence>
<proteinExistence type="inferred from homology"/>
<dbReference type="GO" id="GO:0046933">
    <property type="term" value="F:proton-transporting ATP synthase activity, rotational mechanism"/>
    <property type="evidence" value="ECO:0007669"/>
    <property type="project" value="UniProtKB-UniRule"/>
</dbReference>
<dbReference type="GO" id="GO:0045259">
    <property type="term" value="C:proton-transporting ATP synthase complex"/>
    <property type="evidence" value="ECO:0007669"/>
    <property type="project" value="UniProtKB-KW"/>
</dbReference>
<evidence type="ECO:0000256" key="6">
    <source>
        <dbReference type="ARBA" id="ARBA00023310"/>
    </source>
</evidence>
<keyword evidence="5 7" id="KW-0472">Membrane</keyword>
<dbReference type="RefSeq" id="WP_057797217.1">
    <property type="nucleotide sequence ID" value="NZ_AZFM01000002.1"/>
</dbReference>
<reference evidence="8 9" key="1">
    <citation type="journal article" date="2015" name="Genome Announc.">
        <title>Expanding the biotechnology potential of lactobacilli through comparative genomics of 213 strains and associated genera.</title>
        <authorList>
            <person name="Sun Z."/>
            <person name="Harris H.M."/>
            <person name="McCann A."/>
            <person name="Guo C."/>
            <person name="Argimon S."/>
            <person name="Zhang W."/>
            <person name="Yang X."/>
            <person name="Jeffery I.B."/>
            <person name="Cooney J.C."/>
            <person name="Kagawa T.F."/>
            <person name="Liu W."/>
            <person name="Song Y."/>
            <person name="Salvetti E."/>
            <person name="Wrobel A."/>
            <person name="Rasinkangas P."/>
            <person name="Parkhill J."/>
            <person name="Rea M.C."/>
            <person name="O'Sullivan O."/>
            <person name="Ritari J."/>
            <person name="Douillard F.P."/>
            <person name="Paul Ross R."/>
            <person name="Yang R."/>
            <person name="Briner A.E."/>
            <person name="Felis G.E."/>
            <person name="de Vos W.M."/>
            <person name="Barrangou R."/>
            <person name="Klaenhammer T.R."/>
            <person name="Caufield P.W."/>
            <person name="Cui Y."/>
            <person name="Zhang H."/>
            <person name="O'Toole P.W."/>
        </authorList>
    </citation>
    <scope>NUCLEOTIDE SEQUENCE [LARGE SCALE GENOMIC DNA]</scope>
    <source>
        <strain evidence="8 9">DSM 16043</strain>
    </source>
</reference>
<name>A0A0R1UD97_9LACO</name>
<evidence type="ECO:0000313" key="9">
    <source>
        <dbReference type="Proteomes" id="UP000051036"/>
    </source>
</evidence>
<evidence type="ECO:0000256" key="3">
    <source>
        <dbReference type="ARBA" id="ARBA00022781"/>
    </source>
</evidence>
<keyword evidence="7" id="KW-0139">CF(1)</keyword>
<evidence type="ECO:0000313" key="8">
    <source>
        <dbReference type="EMBL" id="KRL91385.1"/>
    </source>
</evidence>
<comment type="similarity">
    <text evidence="7">Belongs to the ATPase delta chain family.</text>
</comment>
<dbReference type="NCBIfam" id="TIGR01145">
    <property type="entry name" value="ATP_synt_delta"/>
    <property type="match status" value="1"/>
</dbReference>
<comment type="function">
    <text evidence="7">This protein is part of the stalk that links CF(0) to CF(1). It either transmits conformational changes from CF(0) to CF(1) or is implicated in proton conduction.</text>
</comment>
<dbReference type="OrthoDB" id="9786633at2"/>
<dbReference type="NCBIfam" id="NF004403">
    <property type="entry name" value="PRK05758.2-4"/>
    <property type="match status" value="1"/>
</dbReference>
<evidence type="ECO:0000256" key="7">
    <source>
        <dbReference type="HAMAP-Rule" id="MF_01416"/>
    </source>
</evidence>
<protein>
    <recommendedName>
        <fullName evidence="7">ATP synthase subunit delta</fullName>
    </recommendedName>
    <alternativeName>
        <fullName evidence="7">ATP synthase F(1) sector subunit delta</fullName>
    </alternativeName>
    <alternativeName>
        <fullName evidence="7">F-type ATPase subunit delta</fullName>
        <shortName evidence="7">F-ATPase subunit delta</shortName>
    </alternativeName>
</protein>
<evidence type="ECO:0000256" key="1">
    <source>
        <dbReference type="ARBA" id="ARBA00004370"/>
    </source>
</evidence>
<dbReference type="STRING" id="1423763.FC46_GL000685"/>
<dbReference type="Gene3D" id="1.10.520.20">
    <property type="entry name" value="N-terminal domain of the delta subunit of the F1F0-ATP synthase"/>
    <property type="match status" value="1"/>
</dbReference>
<dbReference type="HAMAP" id="MF_01416">
    <property type="entry name" value="ATP_synth_delta_bact"/>
    <property type="match status" value="1"/>
</dbReference>
<dbReference type="Proteomes" id="UP000051036">
    <property type="component" value="Unassembled WGS sequence"/>
</dbReference>
<keyword evidence="7" id="KW-1003">Cell membrane</keyword>
<comment type="subcellular location">
    <subcellularLocation>
        <location evidence="7">Cell membrane</location>
        <topology evidence="7">Peripheral membrane protein</topology>
    </subcellularLocation>
    <subcellularLocation>
        <location evidence="1">Membrane</location>
    </subcellularLocation>
</comment>
<comment type="function">
    <text evidence="7">F(1)F(0) ATP synthase produces ATP from ADP in the presence of a proton or sodium gradient. F-type ATPases consist of two structural domains, F(1) containing the extramembraneous catalytic core and F(0) containing the membrane proton channel, linked together by a central stalk and a peripheral stalk. During catalysis, ATP synthesis in the catalytic domain of F(1) is coupled via a rotary mechanism of the central stalk subunits to proton translocation.</text>
</comment>
<evidence type="ECO:0000256" key="2">
    <source>
        <dbReference type="ARBA" id="ARBA00022448"/>
    </source>
</evidence>
<comment type="caution">
    <text evidence="8">The sequence shown here is derived from an EMBL/GenBank/DDBJ whole genome shotgun (WGS) entry which is preliminary data.</text>
</comment>
<gene>
    <name evidence="7" type="primary">atpH</name>
    <name evidence="8" type="ORF">FC46_GL000685</name>
</gene>
<organism evidence="8 9">
    <name type="scientific">Lactobacillus kalixensis DSM 16043</name>
    <dbReference type="NCBI Taxonomy" id="1423763"/>
    <lineage>
        <taxon>Bacteria</taxon>
        <taxon>Bacillati</taxon>
        <taxon>Bacillota</taxon>
        <taxon>Bacilli</taxon>
        <taxon>Lactobacillales</taxon>
        <taxon>Lactobacillaceae</taxon>
        <taxon>Lactobacillus</taxon>
    </lineage>
</organism>
<dbReference type="SUPFAM" id="SSF47928">
    <property type="entry name" value="N-terminal domain of the delta subunit of the F1F0-ATP synthase"/>
    <property type="match status" value="1"/>
</dbReference>